<evidence type="ECO:0000313" key="1">
    <source>
        <dbReference type="EMBL" id="OTF71671.1"/>
    </source>
</evidence>
<reference evidence="1 2" key="1">
    <citation type="submission" date="2017-03" db="EMBL/GenBank/DDBJ databases">
        <title>Genome Survey of Euroglyphus maynei.</title>
        <authorList>
            <person name="Arlian L.G."/>
            <person name="Morgan M.S."/>
            <person name="Rider S.D."/>
        </authorList>
    </citation>
    <scope>NUCLEOTIDE SEQUENCE [LARGE SCALE GENOMIC DNA]</scope>
    <source>
        <strain evidence="1">Arlian Lab</strain>
        <tissue evidence="1">Whole body</tissue>
    </source>
</reference>
<sequence length="78" mass="8995">MTQLLQIIRILCNKVLDNKSNNNADIIAKVCLEIHYNQQMNMIQLTNIYSSNHWQIVYENGLMNEISYGLQPVALEDG</sequence>
<dbReference type="AlphaFoldDB" id="A0A1Y3AT76"/>
<dbReference type="Proteomes" id="UP000194236">
    <property type="component" value="Unassembled WGS sequence"/>
</dbReference>
<name>A0A1Y3AT76_EURMA</name>
<keyword evidence="2" id="KW-1185">Reference proteome</keyword>
<dbReference type="EMBL" id="MUJZ01059792">
    <property type="protein sequence ID" value="OTF71671.1"/>
    <property type="molecule type" value="Genomic_DNA"/>
</dbReference>
<organism evidence="1 2">
    <name type="scientific">Euroglyphus maynei</name>
    <name type="common">Mayne's house dust mite</name>
    <dbReference type="NCBI Taxonomy" id="6958"/>
    <lineage>
        <taxon>Eukaryota</taxon>
        <taxon>Metazoa</taxon>
        <taxon>Ecdysozoa</taxon>
        <taxon>Arthropoda</taxon>
        <taxon>Chelicerata</taxon>
        <taxon>Arachnida</taxon>
        <taxon>Acari</taxon>
        <taxon>Acariformes</taxon>
        <taxon>Sarcoptiformes</taxon>
        <taxon>Astigmata</taxon>
        <taxon>Psoroptidia</taxon>
        <taxon>Analgoidea</taxon>
        <taxon>Pyroglyphidae</taxon>
        <taxon>Pyroglyphinae</taxon>
        <taxon>Euroglyphus</taxon>
    </lineage>
</organism>
<dbReference type="OrthoDB" id="565552at2759"/>
<accession>A0A1Y3AT76</accession>
<gene>
    <name evidence="1" type="ORF">BLA29_013354</name>
</gene>
<evidence type="ECO:0000313" key="2">
    <source>
        <dbReference type="Proteomes" id="UP000194236"/>
    </source>
</evidence>
<protein>
    <submittedName>
        <fullName evidence="1">Uncharacterized protein</fullName>
    </submittedName>
</protein>
<proteinExistence type="predicted"/>
<comment type="caution">
    <text evidence="1">The sequence shown here is derived from an EMBL/GenBank/DDBJ whole genome shotgun (WGS) entry which is preliminary data.</text>
</comment>